<evidence type="ECO:0000256" key="1">
    <source>
        <dbReference type="SAM" id="Phobius"/>
    </source>
</evidence>
<organism evidence="2 3">
    <name type="scientific">Aphanomyces invadans</name>
    <dbReference type="NCBI Taxonomy" id="157072"/>
    <lineage>
        <taxon>Eukaryota</taxon>
        <taxon>Sar</taxon>
        <taxon>Stramenopiles</taxon>
        <taxon>Oomycota</taxon>
        <taxon>Saprolegniomycetes</taxon>
        <taxon>Saprolegniales</taxon>
        <taxon>Verrucalvaceae</taxon>
        <taxon>Aphanomyces</taxon>
    </lineage>
</organism>
<dbReference type="VEuPathDB" id="FungiDB:H310_10564"/>
<feature type="transmembrane region" description="Helical" evidence="1">
    <location>
        <begin position="619"/>
        <end position="645"/>
    </location>
</feature>
<protein>
    <recommendedName>
        <fullName evidence="4">Transmembrane protein</fullName>
    </recommendedName>
</protein>
<gene>
    <name evidence="2" type="ORF">DYB32_007367</name>
</gene>
<feature type="transmembrane region" description="Helical" evidence="1">
    <location>
        <begin position="1254"/>
        <end position="1277"/>
    </location>
</feature>
<dbReference type="EMBL" id="QUSY01000936">
    <property type="protein sequence ID" value="RHY26685.1"/>
    <property type="molecule type" value="Genomic_DNA"/>
</dbReference>
<keyword evidence="1" id="KW-0472">Membrane</keyword>
<evidence type="ECO:0000313" key="3">
    <source>
        <dbReference type="Proteomes" id="UP000285060"/>
    </source>
</evidence>
<keyword evidence="1" id="KW-0812">Transmembrane</keyword>
<feature type="transmembrane region" description="Helical" evidence="1">
    <location>
        <begin position="1298"/>
        <end position="1318"/>
    </location>
</feature>
<evidence type="ECO:0008006" key="4">
    <source>
        <dbReference type="Google" id="ProtNLM"/>
    </source>
</evidence>
<keyword evidence="1" id="KW-1133">Transmembrane helix</keyword>
<accession>A0A3R7CWU3</accession>
<sequence>MVLEKMSPDELQVQVTHDHFAAALPHIVPSVSASELAHYEKLRQQTHRFSDARIFCGFAYLAITLALSARFVVTLGEYTTNDFYWANFNTTGMQSFLADLCNAKLPLVYVPTLIDFNRSMAIPKDYSGANTRVVVSPARARSFLLQSIPHDQIIPALQATPFAINLLYPVPHCWVDFNRSFEMAHTAKRQRRCELNDRDNAAVYLESILRNAKFTDVVQSATFLDLNFTVFDALYKSDAGHTWMKYLTTHQVASVATEAATWTSAGLTRWVTQMSNAFQQGLVETITVVNALGIASTITIGNVPYRARGGAYWTTLKASFGIWNDLSICNMFIGCSLVRGASNHFEALGIDWDNDIVIGGMTSPVIELTRRYIGPYGSLDLRFVPVPTVLLDQVAEFQRAYYDRLQQNAVAMASYRSFSLAQVDPIPPLWHDMEFYGGNPMCTKVQPEPYVRETFGFYESCDSSATYSVVLGRDSAVFALQAMAFPSNAVRRICATCRTAQVGCGAALDGADTILSNLGGSIGNPDVPSAIDHLTKMNITMIQFASHNQSKVLLTQSMLDGAELWDFFGWVSMYDWVQGTREVYTFEGDEASVTLVSPYSASAEMTANSLEVPKSACKYMWYLAAYVTFVLTSVGALMVLFGTLIRFRTDPHQSFQFNRVVGSVWIGRPLLLLRGMTAATVLSTSTEQLITIQGFSQITYGQRSIWDVLVLANEALWINYVFVDICLPLTQGMPKSYPSLSSVLAWSVIVALECSSPYESRAVLQHNCVMQRAGREIQCQSGTLAIGSLNRVVLICVVSAIAVVQRCRDEVGNGAVFLETFLRNGDWRELSRCWGDALNVGVFDEVRTSTSGRDWISTALVDRRDGPVADEVKYWQSYGVSYFSTQWQNFKILGVVESYLVRNALGLTNMFTLKQLNATMQVDSETSNKMHWALAHTFNAICTNESSIGWRSLVRSSHNFAFQNQTPEVLLPEFQALYIPLGPALSAVRGMLGPFGSIDMIRVACPTSLRLLYRNLTEEVALFWRSNATALENATVLFKTQNFAPQMKAWSSRQLIGGNIMCEYDPRNLNTGSDVNEFFTILGRCNSNLLGTINPSGTNMVMSAIATGLNSTSNVKAICDCEKRFRDSCKLSLTVLSRFTPPIASIKSLVRAAIEDVRDTLGIALFQFARQMVNPMAVDVAPAMLFDPNEPEFEFFAWLYLFDWVEQVREVVTFVGEHGRLTTMSGMVLPIVETVNGMEIPTSVSFYVRCAIQYVTFVLLLVGCCLMCYFIAVRGYVEGWNMVKVNRVAGLVWVGRPLILLRGVVAVTLLSTPSLVLVQSPSGIVSYFVSPRRYWLTTFMTSGEACWLVYILNDLCSPLTLHYTAYASKSSNMVWFVTFVVSMLWPVQHEVSVERVCSVEAVDFQVVCKAGTVYFGSVSRCLQLVGISSVSCILCYYLERRCSVGRNDLQSPKCISPFLHAVATHSLHFANWQYNGVTYMDKATAAMMGILSIELHRTLYLFDIKSWRLYTIDPCGTRDSSMDPFLLQAVPLME</sequence>
<name>A0A3R7CWU3_9STRA</name>
<comment type="caution">
    <text evidence="2">The sequence shown here is derived from an EMBL/GenBank/DDBJ whole genome shotgun (WGS) entry which is preliminary data.</text>
</comment>
<feature type="transmembrane region" description="Helical" evidence="1">
    <location>
        <begin position="52"/>
        <end position="73"/>
    </location>
</feature>
<dbReference type="Proteomes" id="UP000285060">
    <property type="component" value="Unassembled WGS sequence"/>
</dbReference>
<keyword evidence="3" id="KW-1185">Reference proteome</keyword>
<reference evidence="2 3" key="1">
    <citation type="submission" date="2018-08" db="EMBL/GenBank/DDBJ databases">
        <title>Aphanomyces genome sequencing and annotation.</title>
        <authorList>
            <person name="Minardi D."/>
            <person name="Oidtmann B."/>
            <person name="Van Der Giezen M."/>
            <person name="Studholme D.J."/>
        </authorList>
    </citation>
    <scope>NUCLEOTIDE SEQUENCE [LARGE SCALE GENOMIC DNA]</scope>
    <source>
        <strain evidence="2 3">NJM0002</strain>
    </source>
</reference>
<proteinExistence type="predicted"/>
<evidence type="ECO:0000313" key="2">
    <source>
        <dbReference type="EMBL" id="RHY26685.1"/>
    </source>
</evidence>